<proteinExistence type="predicted"/>
<dbReference type="OrthoDB" id="2389759at2"/>
<evidence type="ECO:0000313" key="1">
    <source>
        <dbReference type="EMBL" id="SDK94916.1"/>
    </source>
</evidence>
<sequence>MNYYEFFSDRDEVLKEIEMLKTDDYFEEDFHLLADEDADPDEMQWIKYTDINFHPYYEQAEGIKSIFTANEPAGNYIYDIGLSEDTAEEYLNRIKDGEFLLYYSDEAKYTREQDAGDTPGSETY</sequence>
<name>A0A1G9G2N4_9BACL</name>
<dbReference type="EMBL" id="FNFY01000015">
    <property type="protein sequence ID" value="SDK94916.1"/>
    <property type="molecule type" value="Genomic_DNA"/>
</dbReference>
<evidence type="ECO:0000313" key="2">
    <source>
        <dbReference type="Proteomes" id="UP000199008"/>
    </source>
</evidence>
<dbReference type="RefSeq" id="WP_092986663.1">
    <property type="nucleotide sequence ID" value="NZ_FNFY01000015.1"/>
</dbReference>
<dbReference type="AlphaFoldDB" id="A0A1G9G2N4"/>
<accession>A0A1G9G2N4</accession>
<keyword evidence="2" id="KW-1185">Reference proteome</keyword>
<gene>
    <name evidence="1" type="ORF">SAMN05216216_1159</name>
</gene>
<dbReference type="Proteomes" id="UP000199008">
    <property type="component" value="Unassembled WGS sequence"/>
</dbReference>
<protein>
    <submittedName>
        <fullName evidence="1">Heat induced stress protein YflT</fullName>
    </submittedName>
</protein>
<organism evidence="1 2">
    <name type="scientific">Lacicoccus qingdaonensis</name>
    <dbReference type="NCBI Taxonomy" id="576118"/>
    <lineage>
        <taxon>Bacteria</taxon>
        <taxon>Bacillati</taxon>
        <taxon>Bacillota</taxon>
        <taxon>Bacilli</taxon>
        <taxon>Bacillales</taxon>
        <taxon>Salinicoccaceae</taxon>
        <taxon>Lacicoccus</taxon>
    </lineage>
</organism>
<reference evidence="2" key="1">
    <citation type="submission" date="2016-10" db="EMBL/GenBank/DDBJ databases">
        <authorList>
            <person name="Varghese N."/>
            <person name="Submissions S."/>
        </authorList>
    </citation>
    <scope>NUCLEOTIDE SEQUENCE [LARGE SCALE GENOMIC DNA]</scope>
    <source>
        <strain evidence="2">CGMCC 1.8895</strain>
    </source>
</reference>